<dbReference type="OrthoDB" id="2747330at2759"/>
<organism evidence="7 8">
    <name type="scientific">Rhizopogon vinicolor AM-OR11-026</name>
    <dbReference type="NCBI Taxonomy" id="1314800"/>
    <lineage>
        <taxon>Eukaryota</taxon>
        <taxon>Fungi</taxon>
        <taxon>Dikarya</taxon>
        <taxon>Basidiomycota</taxon>
        <taxon>Agaricomycotina</taxon>
        <taxon>Agaricomycetes</taxon>
        <taxon>Agaricomycetidae</taxon>
        <taxon>Boletales</taxon>
        <taxon>Suillineae</taxon>
        <taxon>Rhizopogonaceae</taxon>
        <taxon>Rhizopogon</taxon>
    </lineage>
</organism>
<keyword evidence="5" id="KW-0472">Membrane</keyword>
<feature type="domain" description="Peptidase A1" evidence="6">
    <location>
        <begin position="44"/>
        <end position="392"/>
    </location>
</feature>
<feature type="region of interest" description="Disordered" evidence="4">
    <location>
        <begin position="671"/>
        <end position="720"/>
    </location>
</feature>
<dbReference type="PROSITE" id="PS51767">
    <property type="entry name" value="PEPTIDASE_A1"/>
    <property type="match status" value="1"/>
</dbReference>
<dbReference type="STRING" id="1314800.A0A1B7MNC7"/>
<keyword evidence="5" id="KW-1133">Transmembrane helix</keyword>
<keyword evidence="2 3" id="KW-0064">Aspartyl protease</keyword>
<protein>
    <submittedName>
        <fullName evidence="7">Acid protease</fullName>
    </submittedName>
</protein>
<dbReference type="InParanoid" id="A0A1B7MNC7"/>
<dbReference type="CDD" id="cd05471">
    <property type="entry name" value="pepsin_like"/>
    <property type="match status" value="1"/>
</dbReference>
<dbReference type="InterPro" id="IPR001461">
    <property type="entry name" value="Aspartic_peptidase_A1"/>
</dbReference>
<dbReference type="InterPro" id="IPR021109">
    <property type="entry name" value="Peptidase_aspartic_dom_sf"/>
</dbReference>
<keyword evidence="8" id="KW-1185">Reference proteome</keyword>
<dbReference type="AlphaFoldDB" id="A0A1B7MNC7"/>
<dbReference type="Pfam" id="PF00026">
    <property type="entry name" value="Asp"/>
    <property type="match status" value="1"/>
</dbReference>
<feature type="transmembrane region" description="Helical" evidence="5">
    <location>
        <begin position="448"/>
        <end position="468"/>
    </location>
</feature>
<evidence type="ECO:0000313" key="8">
    <source>
        <dbReference type="Proteomes" id="UP000092154"/>
    </source>
</evidence>
<dbReference type="PANTHER" id="PTHR47966">
    <property type="entry name" value="BETA-SITE APP-CLEAVING ENZYME, ISOFORM A-RELATED"/>
    <property type="match status" value="1"/>
</dbReference>
<dbReference type="InterPro" id="IPR001969">
    <property type="entry name" value="Aspartic_peptidase_AS"/>
</dbReference>
<dbReference type="GO" id="GO:0004190">
    <property type="term" value="F:aspartic-type endopeptidase activity"/>
    <property type="evidence" value="ECO:0007669"/>
    <property type="project" value="UniProtKB-KW"/>
</dbReference>
<feature type="compositionally biased region" description="Polar residues" evidence="4">
    <location>
        <begin position="681"/>
        <end position="707"/>
    </location>
</feature>
<feature type="region of interest" description="Disordered" evidence="4">
    <location>
        <begin position="583"/>
        <end position="612"/>
    </location>
</feature>
<gene>
    <name evidence="7" type="ORF">K503DRAFT_469575</name>
</gene>
<feature type="region of interest" description="Disordered" evidence="4">
    <location>
        <begin position="487"/>
        <end position="513"/>
    </location>
</feature>
<reference evidence="7 8" key="1">
    <citation type="submission" date="2016-06" db="EMBL/GenBank/DDBJ databases">
        <title>Comparative genomics of the ectomycorrhizal sister species Rhizopogon vinicolor and Rhizopogon vesiculosus (Basidiomycota: Boletales) reveals a divergence of the mating type B locus.</title>
        <authorList>
            <consortium name="DOE Joint Genome Institute"/>
            <person name="Mujic A.B."/>
            <person name="Kuo A."/>
            <person name="Tritt A."/>
            <person name="Lipzen A."/>
            <person name="Chen C."/>
            <person name="Johnson J."/>
            <person name="Sharma A."/>
            <person name="Barry K."/>
            <person name="Grigoriev I.V."/>
            <person name="Spatafora J.W."/>
        </authorList>
    </citation>
    <scope>NUCLEOTIDE SEQUENCE [LARGE SCALE GENOMIC DNA]</scope>
    <source>
        <strain evidence="7 8">AM-OR11-026</strain>
    </source>
</reference>
<sequence>MTVLSKVEGKQRARFDIRDGGSGGAGGIVLNLDMVSTSYYGVAYTVPVLVGSAQQNLSLQVDTGSSDLWIASKSCSTPSCSSTNGHLYDTSSSTPTGFNFNITYLSGFVTGPIVWDAVQLGTYNVQNQALAAANTVNDEPLSVDFDGILGLALPINSVIEHLIPPGMNDNSPDGASFSSNLFSMTPASSSPSQPFFSLTFGRPGSDEIPSLLGIGLHPSSVVPDPSKINYSTLISDSDGTLFWKTNIRAVTVYVNGAACPVMLTNSVTGAAFPTALLDSGVPLIITRSSIANGIYGALGISPASDGLYYVPCTTPLNMTITLDGQPELPIHPLDLTSEPSGQSSAQYCVGIIQADDAQLTATSGIGDMILGVPFMRNVYTVLAYEPPPFNTSVYSGIAPTLGLLGLTNITQALEEFNNVRVLNQPLSGPSSNQIAPSSNQNLSVGLEVLIGLAGFFALCFVLFGLKWFMTRRQWKKQGIVEVDGGKGEGEPAYQLTRRHSRSSEEKGPPASTLRTLAFGSYGMRKEKVSEYTVDSNRTRVDSGQDAVGEFAEWKFRHDRDHSPPLSDPWDPYAGNRDTIVGTDAPLPDIPTSPDCSTAGHRRTPGEISGAPESVSVPLLTHLHRRSDSNGSDSDGEEVGVGMAGVGTVARRSQLVTDLRQSQLVIDYRHYQLPSDSGGGNSSFLGSRDSSVPLSWPSPITQDLTTQEHPGAVDQDVVDIH</sequence>
<proteinExistence type="inferred from homology"/>
<comment type="similarity">
    <text evidence="1 3">Belongs to the peptidase A1 family.</text>
</comment>
<dbReference type="SUPFAM" id="SSF50630">
    <property type="entry name" value="Acid proteases"/>
    <property type="match status" value="1"/>
</dbReference>
<keyword evidence="5" id="KW-0812">Transmembrane</keyword>
<dbReference type="PANTHER" id="PTHR47966:SF57">
    <property type="entry name" value="PEPTIDASE A1 DOMAIN-CONTAINING PROTEIN"/>
    <property type="match status" value="1"/>
</dbReference>
<evidence type="ECO:0000313" key="7">
    <source>
        <dbReference type="EMBL" id="OAX34114.1"/>
    </source>
</evidence>
<evidence type="ECO:0000256" key="3">
    <source>
        <dbReference type="RuleBase" id="RU000454"/>
    </source>
</evidence>
<dbReference type="Gene3D" id="2.40.70.10">
    <property type="entry name" value="Acid Proteases"/>
    <property type="match status" value="2"/>
</dbReference>
<dbReference type="GO" id="GO:0006508">
    <property type="term" value="P:proteolysis"/>
    <property type="evidence" value="ECO:0007669"/>
    <property type="project" value="UniProtKB-KW"/>
</dbReference>
<evidence type="ECO:0000259" key="6">
    <source>
        <dbReference type="PROSITE" id="PS51767"/>
    </source>
</evidence>
<evidence type="ECO:0000256" key="1">
    <source>
        <dbReference type="ARBA" id="ARBA00007447"/>
    </source>
</evidence>
<dbReference type="PRINTS" id="PR00792">
    <property type="entry name" value="PEPSIN"/>
</dbReference>
<dbReference type="InterPro" id="IPR034164">
    <property type="entry name" value="Pepsin-like_dom"/>
</dbReference>
<keyword evidence="3 7" id="KW-0645">Protease</keyword>
<keyword evidence="3" id="KW-0378">Hydrolase</keyword>
<name>A0A1B7MNC7_9AGAM</name>
<dbReference type="Proteomes" id="UP000092154">
    <property type="component" value="Unassembled WGS sequence"/>
</dbReference>
<evidence type="ECO:0000256" key="2">
    <source>
        <dbReference type="ARBA" id="ARBA00022750"/>
    </source>
</evidence>
<dbReference type="InterPro" id="IPR033121">
    <property type="entry name" value="PEPTIDASE_A1"/>
</dbReference>
<evidence type="ECO:0000256" key="4">
    <source>
        <dbReference type="SAM" id="MobiDB-lite"/>
    </source>
</evidence>
<dbReference type="PROSITE" id="PS00141">
    <property type="entry name" value="ASP_PROTEASE"/>
    <property type="match status" value="1"/>
</dbReference>
<dbReference type="EMBL" id="KV448657">
    <property type="protein sequence ID" value="OAX34114.1"/>
    <property type="molecule type" value="Genomic_DNA"/>
</dbReference>
<accession>A0A1B7MNC7</accession>
<evidence type="ECO:0000256" key="5">
    <source>
        <dbReference type="SAM" id="Phobius"/>
    </source>
</evidence>